<dbReference type="RefSeq" id="WP_169456418.1">
    <property type="nucleotide sequence ID" value="NZ_CP051774.1"/>
</dbReference>
<dbReference type="KEGG" id="luo:HHL09_20100"/>
<sequence length="153" mass="17057">MKLKGSPAKRAQSTKPVTVTFTGELAEALRARARKTKRKPETVAEWWCTVGWETEPDAQAVRIDVPSRLHAALERLAAAAGYTDGIEELGLETCVPHEFILEGVARSLINLQNLDRSQIAMVAMVLMEEKLRHSQNFADKWIAENTLGMEVNE</sequence>
<organism evidence="1 2">
    <name type="scientific">Luteolibacter luteus</name>
    <dbReference type="NCBI Taxonomy" id="2728835"/>
    <lineage>
        <taxon>Bacteria</taxon>
        <taxon>Pseudomonadati</taxon>
        <taxon>Verrucomicrobiota</taxon>
        <taxon>Verrucomicrobiia</taxon>
        <taxon>Verrucomicrobiales</taxon>
        <taxon>Verrucomicrobiaceae</taxon>
        <taxon>Luteolibacter</taxon>
    </lineage>
</organism>
<proteinExistence type="predicted"/>
<evidence type="ECO:0000313" key="1">
    <source>
        <dbReference type="EMBL" id="QJE97992.1"/>
    </source>
</evidence>
<evidence type="ECO:0000313" key="2">
    <source>
        <dbReference type="Proteomes" id="UP000501812"/>
    </source>
</evidence>
<dbReference type="AlphaFoldDB" id="A0A858RME3"/>
<protein>
    <submittedName>
        <fullName evidence="1">Uncharacterized protein</fullName>
    </submittedName>
</protein>
<dbReference type="EMBL" id="CP051774">
    <property type="protein sequence ID" value="QJE97992.1"/>
    <property type="molecule type" value="Genomic_DNA"/>
</dbReference>
<name>A0A858RME3_9BACT</name>
<gene>
    <name evidence="1" type="ORF">HHL09_20100</name>
</gene>
<dbReference type="Proteomes" id="UP000501812">
    <property type="component" value="Chromosome"/>
</dbReference>
<accession>A0A858RME3</accession>
<keyword evidence="2" id="KW-1185">Reference proteome</keyword>
<reference evidence="1 2" key="1">
    <citation type="submission" date="2020-04" db="EMBL/GenBank/DDBJ databases">
        <title>Luteolibacter sp. G-1-1-1 isolated from soil.</title>
        <authorList>
            <person name="Dahal R.H."/>
        </authorList>
    </citation>
    <scope>NUCLEOTIDE SEQUENCE [LARGE SCALE GENOMIC DNA]</scope>
    <source>
        <strain evidence="1 2">G-1-1-1</strain>
    </source>
</reference>